<evidence type="ECO:0000313" key="2">
    <source>
        <dbReference type="Proteomes" id="UP000199572"/>
    </source>
</evidence>
<name>A0A1H9JQH7_9SPHI</name>
<protein>
    <submittedName>
        <fullName evidence="1">Uncharacterized protein</fullName>
    </submittedName>
</protein>
<sequence length="30" mass="3565">MDNQKKENEHVYRLFNDEKLNEAVSLALSE</sequence>
<gene>
    <name evidence="1" type="ORF">SAMN04488023_10219</name>
</gene>
<dbReference type="EMBL" id="FOGG01000002">
    <property type="protein sequence ID" value="SEQ88845.1"/>
    <property type="molecule type" value="Genomic_DNA"/>
</dbReference>
<dbReference type="AlphaFoldDB" id="A0A1H9JQH7"/>
<organism evidence="1 2">
    <name type="scientific">Pedobacter rhizosphaerae</name>
    <dbReference type="NCBI Taxonomy" id="390241"/>
    <lineage>
        <taxon>Bacteria</taxon>
        <taxon>Pseudomonadati</taxon>
        <taxon>Bacteroidota</taxon>
        <taxon>Sphingobacteriia</taxon>
        <taxon>Sphingobacteriales</taxon>
        <taxon>Sphingobacteriaceae</taxon>
        <taxon>Pedobacter</taxon>
    </lineage>
</organism>
<keyword evidence="2" id="KW-1185">Reference proteome</keyword>
<dbReference type="Proteomes" id="UP000199572">
    <property type="component" value="Unassembled WGS sequence"/>
</dbReference>
<evidence type="ECO:0000313" key="1">
    <source>
        <dbReference type="EMBL" id="SEQ88845.1"/>
    </source>
</evidence>
<reference evidence="1 2" key="1">
    <citation type="submission" date="2016-10" db="EMBL/GenBank/DDBJ databases">
        <authorList>
            <person name="de Groot N.N."/>
        </authorList>
    </citation>
    <scope>NUCLEOTIDE SEQUENCE [LARGE SCALE GENOMIC DNA]</scope>
    <source>
        <strain evidence="1 2">DSM 18610</strain>
    </source>
</reference>
<accession>A0A1H9JQH7</accession>
<proteinExistence type="predicted"/>